<evidence type="ECO:0000313" key="2">
    <source>
        <dbReference type="EMBL" id="MBP1851139.1"/>
    </source>
</evidence>
<dbReference type="Pfam" id="PF05751">
    <property type="entry name" value="FixH"/>
    <property type="match status" value="1"/>
</dbReference>
<proteinExistence type="predicted"/>
<dbReference type="RefSeq" id="WP_209945545.1">
    <property type="nucleotide sequence ID" value="NZ_JAGGJU010000006.1"/>
</dbReference>
<dbReference type="Proteomes" id="UP000759443">
    <property type="component" value="Unassembled WGS sequence"/>
</dbReference>
<sequence length="165" mass="17999">MTVRQEKAGFVFTGRHMLATMVAFFGTIITVNFTMAYFAETSWSGLVVENTYVASQQFNGKAGTIRDMLASGIRSKLHASEHEIRYSLTMPDGRAVTADSVTAAFRRPVGEHQDFAAELTPAGNGLYVADHAVLPGHWIVEVKAVKDGKLIMHEATRIAVIGGRK</sequence>
<dbReference type="InterPro" id="IPR008620">
    <property type="entry name" value="FixH"/>
</dbReference>
<dbReference type="InterPro" id="IPR018037">
    <property type="entry name" value="FixH_proteobacterial"/>
</dbReference>
<accession>A0ABS4DZM3</accession>
<protein>
    <submittedName>
        <fullName evidence="2">Nitrogen fixation protein FixH</fullName>
    </submittedName>
</protein>
<comment type="caution">
    <text evidence="2">The sequence shown here is derived from an EMBL/GenBank/DDBJ whole genome shotgun (WGS) entry which is preliminary data.</text>
</comment>
<dbReference type="EMBL" id="JAGGJU010000006">
    <property type="protein sequence ID" value="MBP1851139.1"/>
    <property type="molecule type" value="Genomic_DNA"/>
</dbReference>
<evidence type="ECO:0000256" key="1">
    <source>
        <dbReference type="SAM" id="Phobius"/>
    </source>
</evidence>
<feature type="transmembrane region" description="Helical" evidence="1">
    <location>
        <begin position="21"/>
        <end position="39"/>
    </location>
</feature>
<keyword evidence="1" id="KW-1133">Transmembrane helix</keyword>
<keyword evidence="3" id="KW-1185">Reference proteome</keyword>
<gene>
    <name evidence="2" type="ORF">J2Z17_002582</name>
</gene>
<evidence type="ECO:0000313" key="3">
    <source>
        <dbReference type="Proteomes" id="UP000759443"/>
    </source>
</evidence>
<reference evidence="2 3" key="1">
    <citation type="submission" date="2021-03" db="EMBL/GenBank/DDBJ databases">
        <title>Genomic Encyclopedia of Type Strains, Phase IV (KMG-IV): sequencing the most valuable type-strain genomes for metagenomic binning, comparative biology and taxonomic classification.</title>
        <authorList>
            <person name="Goeker M."/>
        </authorList>
    </citation>
    <scope>NUCLEOTIDE SEQUENCE [LARGE SCALE GENOMIC DNA]</scope>
    <source>
        <strain evidence="2 3">DSM 21600</strain>
    </source>
</reference>
<name>A0ABS4DZM3_9HYPH</name>
<dbReference type="PIRSF" id="PIRSF011386">
    <property type="entry name" value="FixH"/>
    <property type="match status" value="1"/>
</dbReference>
<keyword evidence="1" id="KW-0812">Transmembrane</keyword>
<keyword evidence="1" id="KW-0472">Membrane</keyword>
<organism evidence="2 3">
    <name type="scientific">Rhizobium halophytocola</name>
    <dbReference type="NCBI Taxonomy" id="735519"/>
    <lineage>
        <taxon>Bacteria</taxon>
        <taxon>Pseudomonadati</taxon>
        <taxon>Pseudomonadota</taxon>
        <taxon>Alphaproteobacteria</taxon>
        <taxon>Hyphomicrobiales</taxon>
        <taxon>Rhizobiaceae</taxon>
        <taxon>Rhizobium/Agrobacterium group</taxon>
        <taxon>Rhizobium</taxon>
    </lineage>
</organism>